<organism evidence="1 2">
    <name type="scientific">Cetraspora pellucida</name>
    <dbReference type="NCBI Taxonomy" id="1433469"/>
    <lineage>
        <taxon>Eukaryota</taxon>
        <taxon>Fungi</taxon>
        <taxon>Fungi incertae sedis</taxon>
        <taxon>Mucoromycota</taxon>
        <taxon>Glomeromycotina</taxon>
        <taxon>Glomeromycetes</taxon>
        <taxon>Diversisporales</taxon>
        <taxon>Gigasporaceae</taxon>
        <taxon>Cetraspora</taxon>
    </lineage>
</organism>
<comment type="caution">
    <text evidence="1">The sequence shown here is derived from an EMBL/GenBank/DDBJ whole genome shotgun (WGS) entry which is preliminary data.</text>
</comment>
<protein>
    <submittedName>
        <fullName evidence="1">14985_t:CDS:1</fullName>
    </submittedName>
</protein>
<evidence type="ECO:0000313" key="2">
    <source>
        <dbReference type="Proteomes" id="UP000789366"/>
    </source>
</evidence>
<evidence type="ECO:0000313" key="1">
    <source>
        <dbReference type="EMBL" id="CAG8729508.1"/>
    </source>
</evidence>
<accession>A0ACA9PY65</accession>
<proteinExistence type="predicted"/>
<sequence length="139" mass="14672">MLATKFLSVAVGIITIFTINADAKSCSTNADLNIRENPSVNAKIFHVAPKGSNVDVICQITGDTVDGKNTWDKLADGTYCFDAYVNGAAGVPRCDSPPANPPPANPPSAPANNGKINDEGLKLLESFEGFRPNFYSDPA</sequence>
<reference evidence="1" key="1">
    <citation type="submission" date="2021-06" db="EMBL/GenBank/DDBJ databases">
        <authorList>
            <person name="Kallberg Y."/>
            <person name="Tangrot J."/>
            <person name="Rosling A."/>
        </authorList>
    </citation>
    <scope>NUCLEOTIDE SEQUENCE</scope>
    <source>
        <strain evidence="1">28 12/20/2015</strain>
    </source>
</reference>
<keyword evidence="2" id="KW-1185">Reference proteome</keyword>
<dbReference type="EMBL" id="CAJVPW010032766">
    <property type="protein sequence ID" value="CAG8729508.1"/>
    <property type="molecule type" value="Genomic_DNA"/>
</dbReference>
<name>A0ACA9PY65_9GLOM</name>
<feature type="non-terminal residue" evidence="1">
    <location>
        <position position="139"/>
    </location>
</feature>
<dbReference type="Proteomes" id="UP000789366">
    <property type="component" value="Unassembled WGS sequence"/>
</dbReference>
<gene>
    <name evidence="1" type="ORF">SPELUC_LOCUS13003</name>
</gene>